<proteinExistence type="inferred from homology"/>
<reference evidence="4 5" key="1">
    <citation type="submission" date="2019-12" db="EMBL/GenBank/DDBJ databases">
        <title>Ruegeria JWLKs population differentiation of coral mucus and skeleton niches.</title>
        <authorList>
            <person name="Luo D."/>
        </authorList>
    </citation>
    <scope>NUCLEOTIDE SEQUENCE [LARGE SCALE GENOMIC DNA]</scope>
    <source>
        <strain evidence="4 5">HKCCD6238</strain>
    </source>
</reference>
<dbReference type="InterPro" id="IPR036291">
    <property type="entry name" value="NAD(P)-bd_dom_sf"/>
</dbReference>
<comment type="similarity">
    <text evidence="2">Belongs to the NAD(P)-dependent epimerase/dehydratase family.</text>
</comment>
<sequence>MSALRVLITGRHGFTGRYAAKELARAGWDVWGTGAHPAPEPDPNYLEADLTDARSLERVITNVAPDAVLHLAGVAFVAHGTAESFYQVNLMGTRCLLETLANTGHGSKAVVLASSANIYGNATEASIREITRPAPVNDYAVSKLAMEHMARLFDDRLPIVIARPFNYTGNGQDPKFLVPKIVSHFRQKKPQLELGNLDVARDFSDVRDVARIYRLLLETAPRGETVNVCSGKATALGEILDMCRTITGHEIEVVSNPAFARAQEIKILMGDPTHLESLIPVGVRHKLEETLQWMLNT</sequence>
<dbReference type="RefSeq" id="WP_171120436.1">
    <property type="nucleotide sequence ID" value="NZ_WVQY01000012.1"/>
</dbReference>
<evidence type="ECO:0000256" key="1">
    <source>
        <dbReference type="ARBA" id="ARBA00005125"/>
    </source>
</evidence>
<dbReference type="Gene3D" id="3.40.50.720">
    <property type="entry name" value="NAD(P)-binding Rossmann-like Domain"/>
    <property type="match status" value="1"/>
</dbReference>
<evidence type="ECO:0000256" key="2">
    <source>
        <dbReference type="ARBA" id="ARBA00007637"/>
    </source>
</evidence>
<dbReference type="Pfam" id="PF01370">
    <property type="entry name" value="Epimerase"/>
    <property type="match status" value="1"/>
</dbReference>
<dbReference type="EMBL" id="WVQY01000012">
    <property type="protein sequence ID" value="NOD32568.1"/>
    <property type="molecule type" value="Genomic_DNA"/>
</dbReference>
<dbReference type="Proteomes" id="UP000599383">
    <property type="component" value="Unassembled WGS sequence"/>
</dbReference>
<comment type="pathway">
    <text evidence="1">Bacterial outer membrane biogenesis; LPS O-antigen biosynthesis.</text>
</comment>
<dbReference type="InterPro" id="IPR001509">
    <property type="entry name" value="Epimerase_deHydtase"/>
</dbReference>
<dbReference type="SUPFAM" id="SSF51735">
    <property type="entry name" value="NAD(P)-binding Rossmann-fold domains"/>
    <property type="match status" value="1"/>
</dbReference>
<name>A0ABX1WH96_9RHOB</name>
<evidence type="ECO:0000313" key="4">
    <source>
        <dbReference type="EMBL" id="NOD32568.1"/>
    </source>
</evidence>
<organism evidence="4 5">
    <name type="scientific">Ruegeria atlantica</name>
    <dbReference type="NCBI Taxonomy" id="81569"/>
    <lineage>
        <taxon>Bacteria</taxon>
        <taxon>Pseudomonadati</taxon>
        <taxon>Pseudomonadota</taxon>
        <taxon>Alphaproteobacteria</taxon>
        <taxon>Rhodobacterales</taxon>
        <taxon>Roseobacteraceae</taxon>
        <taxon>Ruegeria</taxon>
    </lineage>
</organism>
<protein>
    <submittedName>
        <fullName evidence="4">NAD-dependent epimerase/dehydratase family protein</fullName>
    </submittedName>
</protein>
<keyword evidence="5" id="KW-1185">Reference proteome</keyword>
<evidence type="ECO:0000259" key="3">
    <source>
        <dbReference type="Pfam" id="PF01370"/>
    </source>
</evidence>
<dbReference type="PANTHER" id="PTHR43000">
    <property type="entry name" value="DTDP-D-GLUCOSE 4,6-DEHYDRATASE-RELATED"/>
    <property type="match status" value="1"/>
</dbReference>
<comment type="caution">
    <text evidence="4">The sequence shown here is derived from an EMBL/GenBank/DDBJ whole genome shotgun (WGS) entry which is preliminary data.</text>
</comment>
<feature type="domain" description="NAD-dependent epimerase/dehydratase" evidence="3">
    <location>
        <begin position="6"/>
        <end position="229"/>
    </location>
</feature>
<evidence type="ECO:0000313" key="5">
    <source>
        <dbReference type="Proteomes" id="UP000599383"/>
    </source>
</evidence>
<dbReference type="Gene3D" id="3.90.25.10">
    <property type="entry name" value="UDP-galactose 4-epimerase, domain 1"/>
    <property type="match status" value="1"/>
</dbReference>
<accession>A0ABX1WH96</accession>
<gene>
    <name evidence="4" type="ORF">GS617_20030</name>
</gene>